<keyword evidence="2" id="KW-1185">Reference proteome</keyword>
<evidence type="ECO:0000313" key="2">
    <source>
        <dbReference type="Proteomes" id="UP000244090"/>
    </source>
</evidence>
<gene>
    <name evidence="1" type="ORF">C8N46_101306</name>
</gene>
<dbReference type="RefSeq" id="WP_108113083.1">
    <property type="nucleotide sequence ID" value="NZ_QBKT01000001.1"/>
</dbReference>
<name>A0A2T6C5X5_9FLAO</name>
<sequence length="133" mass="15082">MKKFFFCILFLVIFFGCESEKGKEINCVEKSHKEIKRAIDQLNKNGFDSVEGVKTSISALIETLDGVNLDNCPSDYKFQALKIKNQFVLLMSILNKGVRDKETSKKIVELSERGKKAGYKLDEIAASYGLKFE</sequence>
<reference evidence="1 2" key="1">
    <citation type="submission" date="2018-04" db="EMBL/GenBank/DDBJ databases">
        <title>Genomic Encyclopedia of Archaeal and Bacterial Type Strains, Phase II (KMG-II): from individual species to whole genera.</title>
        <authorList>
            <person name="Goeker M."/>
        </authorList>
    </citation>
    <scope>NUCLEOTIDE SEQUENCE [LARGE SCALE GENOMIC DNA]</scope>
    <source>
        <strain evidence="1 2">DSM 25731</strain>
    </source>
</reference>
<organism evidence="1 2">
    <name type="scientific">Kordia periserrulae</name>
    <dbReference type="NCBI Taxonomy" id="701523"/>
    <lineage>
        <taxon>Bacteria</taxon>
        <taxon>Pseudomonadati</taxon>
        <taxon>Bacteroidota</taxon>
        <taxon>Flavobacteriia</taxon>
        <taxon>Flavobacteriales</taxon>
        <taxon>Flavobacteriaceae</taxon>
        <taxon>Kordia</taxon>
    </lineage>
</organism>
<comment type="caution">
    <text evidence="1">The sequence shown here is derived from an EMBL/GenBank/DDBJ whole genome shotgun (WGS) entry which is preliminary data.</text>
</comment>
<dbReference type="AlphaFoldDB" id="A0A2T6C5X5"/>
<proteinExistence type="predicted"/>
<evidence type="ECO:0008006" key="3">
    <source>
        <dbReference type="Google" id="ProtNLM"/>
    </source>
</evidence>
<accession>A0A2T6C5X5</accession>
<evidence type="ECO:0000313" key="1">
    <source>
        <dbReference type="EMBL" id="PTX63702.1"/>
    </source>
</evidence>
<dbReference type="Proteomes" id="UP000244090">
    <property type="component" value="Unassembled WGS sequence"/>
</dbReference>
<protein>
    <recommendedName>
        <fullName evidence="3">Lipoprotein</fullName>
    </recommendedName>
</protein>
<dbReference type="PROSITE" id="PS51257">
    <property type="entry name" value="PROKAR_LIPOPROTEIN"/>
    <property type="match status" value="1"/>
</dbReference>
<dbReference type="EMBL" id="QBKT01000001">
    <property type="protein sequence ID" value="PTX63702.1"/>
    <property type="molecule type" value="Genomic_DNA"/>
</dbReference>